<sequence length="374" mass="40299">MYPAPSPPYPRTRPLLAPPGAVPGGHPAGDGERARRAARRPGPVPAGGRLDLSGTRGARLRAALSAVRELCPEFSPAQVLRDGLRSVLLAGTIGRRAAVAKCLLTPNPAMAERMRQEIAMYRTFVRHRPPVRAPRLIAADPGTGTLVMEYVPGRPAAARRHPETPPAAPDLRAVLGAVHRLNRWQPPAETFAPAIGYPARIARYHGQGLLTDRDVSDLQTLLHGLCARGRRELPRQFCHGGAVPANVLLAPGGPVLVSWDAAGWYLPGYDLATLWAVLGDAPAARRQISQAAQLAGPESRDGFLVNLMLVLTREMRLCEQAVQRAMRAPEAQGADGEPRPGAMAYGEQQRLLLRRLHEDCAMARRAVRAAVGTR</sequence>
<feature type="domain" description="Aminoglycoside phosphotransferase" evidence="2">
    <location>
        <begin position="106"/>
        <end position="302"/>
    </location>
</feature>
<keyword evidence="4" id="KW-1185">Reference proteome</keyword>
<gene>
    <name evidence="3" type="ORF">SAMN05421773_109136</name>
</gene>
<dbReference type="PANTHER" id="PTHR21310:SF40">
    <property type="entry name" value="AMINOGLYCOSIDE PHOSPHOTRANSFERASE DOMAIN-CONTAINING PROTEIN-RELATED"/>
    <property type="match status" value="1"/>
</dbReference>
<reference evidence="3 4" key="1">
    <citation type="submission" date="2016-10" db="EMBL/GenBank/DDBJ databases">
        <authorList>
            <person name="de Groot N.N."/>
        </authorList>
    </citation>
    <scope>NUCLEOTIDE SEQUENCE [LARGE SCALE GENOMIC DNA]</scope>
    <source>
        <strain evidence="3 4">CGMCC 4.5739</strain>
    </source>
</reference>
<dbReference type="Proteomes" id="UP000199207">
    <property type="component" value="Unassembled WGS sequence"/>
</dbReference>
<dbReference type="InterPro" id="IPR011009">
    <property type="entry name" value="Kinase-like_dom_sf"/>
</dbReference>
<dbReference type="OrthoDB" id="4524722at2"/>
<accession>A0A1I1PEZ1</accession>
<dbReference type="InterPro" id="IPR002575">
    <property type="entry name" value="Aminoglycoside_PTrfase"/>
</dbReference>
<evidence type="ECO:0000259" key="2">
    <source>
        <dbReference type="Pfam" id="PF01636"/>
    </source>
</evidence>
<evidence type="ECO:0000256" key="1">
    <source>
        <dbReference type="SAM" id="MobiDB-lite"/>
    </source>
</evidence>
<feature type="region of interest" description="Disordered" evidence="1">
    <location>
        <begin position="1"/>
        <end position="53"/>
    </location>
</feature>
<proteinExistence type="predicted"/>
<dbReference type="EMBL" id="FOLM01000009">
    <property type="protein sequence ID" value="SFD08212.1"/>
    <property type="molecule type" value="Genomic_DNA"/>
</dbReference>
<dbReference type="AlphaFoldDB" id="A0A1I1PEZ1"/>
<dbReference type="GO" id="GO:0016740">
    <property type="term" value="F:transferase activity"/>
    <property type="evidence" value="ECO:0007669"/>
    <property type="project" value="UniProtKB-KW"/>
</dbReference>
<dbReference type="RefSeq" id="WP_093839761.1">
    <property type="nucleotide sequence ID" value="NZ_FOLM01000009.1"/>
</dbReference>
<feature type="compositionally biased region" description="Pro residues" evidence="1">
    <location>
        <begin position="1"/>
        <end position="21"/>
    </location>
</feature>
<name>A0A1I1PEZ1_9ACTN</name>
<evidence type="ECO:0000313" key="3">
    <source>
        <dbReference type="EMBL" id="SFD08212.1"/>
    </source>
</evidence>
<evidence type="ECO:0000313" key="4">
    <source>
        <dbReference type="Proteomes" id="UP000199207"/>
    </source>
</evidence>
<keyword evidence="3" id="KW-0808">Transferase</keyword>
<organism evidence="3 4">
    <name type="scientific">Streptomyces aidingensis</name>
    <dbReference type="NCBI Taxonomy" id="910347"/>
    <lineage>
        <taxon>Bacteria</taxon>
        <taxon>Bacillati</taxon>
        <taxon>Actinomycetota</taxon>
        <taxon>Actinomycetes</taxon>
        <taxon>Kitasatosporales</taxon>
        <taxon>Streptomycetaceae</taxon>
        <taxon>Streptomyces</taxon>
    </lineage>
</organism>
<dbReference type="STRING" id="910347.SAMN05421773_109136"/>
<dbReference type="InterPro" id="IPR051678">
    <property type="entry name" value="AGP_Transferase"/>
</dbReference>
<dbReference type="Pfam" id="PF01636">
    <property type="entry name" value="APH"/>
    <property type="match status" value="1"/>
</dbReference>
<dbReference type="PANTHER" id="PTHR21310">
    <property type="entry name" value="AMINOGLYCOSIDE PHOSPHOTRANSFERASE-RELATED-RELATED"/>
    <property type="match status" value="1"/>
</dbReference>
<protein>
    <submittedName>
        <fullName evidence="3">Phosphotransferase enzyme family protein</fullName>
    </submittedName>
</protein>
<dbReference type="SUPFAM" id="SSF56112">
    <property type="entry name" value="Protein kinase-like (PK-like)"/>
    <property type="match status" value="1"/>
</dbReference>
<dbReference type="Gene3D" id="3.90.1200.10">
    <property type="match status" value="1"/>
</dbReference>